<keyword evidence="4" id="KW-1185">Reference proteome</keyword>
<reference evidence="4" key="3">
    <citation type="submission" date="2022-09" db="EMBL/GenBank/DDBJ databases">
        <title>Complete genome sequence of Vulcanisaeta souniana.</title>
        <authorList>
            <person name="Kato S."/>
            <person name="Itoh T."/>
            <person name="Ohkuma M."/>
        </authorList>
    </citation>
    <scope>NUCLEOTIDE SEQUENCE [LARGE SCALE GENOMIC DNA]</scope>
    <source>
        <strain evidence="4">JCM 11219</strain>
    </source>
</reference>
<accession>A0A830E0V6</accession>
<dbReference type="Proteomes" id="UP001060771">
    <property type="component" value="Chromosome"/>
</dbReference>
<dbReference type="AlphaFoldDB" id="A0A830E0V6"/>
<reference evidence="2" key="1">
    <citation type="journal article" date="2014" name="Int. J. Syst. Evol. Microbiol.">
        <title>Complete genome sequence of Corynebacterium casei LMG S-19264T (=DSM 44701T), isolated from a smear-ripened cheese.</title>
        <authorList>
            <consortium name="US DOE Joint Genome Institute (JGI-PGF)"/>
            <person name="Walter F."/>
            <person name="Albersmeier A."/>
            <person name="Kalinowski J."/>
            <person name="Ruckert C."/>
        </authorList>
    </citation>
    <scope>NUCLEOTIDE SEQUENCE</scope>
    <source>
        <strain evidence="2">JCM 11219</strain>
    </source>
</reference>
<dbReference type="InterPro" id="IPR010268">
    <property type="entry name" value="PaREP1"/>
</dbReference>
<dbReference type="GeneID" id="76206290"/>
<reference evidence="1" key="4">
    <citation type="journal article" date="2023" name="Microbiol. Resour. Announc.">
        <title>Complete Genome Sequence of Vulcanisaeta souniana Strain IC-059, a Hyperthermophilic Archaeon Isolated from Hot Spring Water in Japan.</title>
        <authorList>
            <person name="Kato S."/>
            <person name="Itoh T."/>
            <person name="Wu L."/>
            <person name="Ma J."/>
            <person name="Ohkuma M."/>
        </authorList>
    </citation>
    <scope>NUCLEOTIDE SEQUENCE</scope>
    <source>
        <strain evidence="1">JCM 11219</strain>
    </source>
</reference>
<dbReference type="RefSeq" id="WP_188602561.1">
    <property type="nucleotide sequence ID" value="NZ_AP026830.1"/>
</dbReference>
<sequence>MNTETLEKPLPKPSMEDYVNARLLEALVEARLALEFLGRGLVRNAAGKAFQSWRALLAALLRLDLDRLMQVVKTDEERRWLMERAIPRVPTSRMMALSKMLSDVGYAGLLPDTALALSLHDYQYNGPDPDMALSKFRSRSDAAAAVLELVNEVVRRIEELKPRVKWGNELEEALRELKDELNRVGKS</sequence>
<dbReference type="Proteomes" id="UP000657075">
    <property type="component" value="Unassembled WGS sequence"/>
</dbReference>
<evidence type="ECO:0000313" key="4">
    <source>
        <dbReference type="Proteomes" id="UP001060771"/>
    </source>
</evidence>
<dbReference type="EMBL" id="BMNM01000001">
    <property type="protein sequence ID" value="GGI71658.1"/>
    <property type="molecule type" value="Genomic_DNA"/>
</dbReference>
<gene>
    <name evidence="2" type="ORF">GCM10007112_05560</name>
    <name evidence="1" type="ORF">Vsou_07370</name>
</gene>
<dbReference type="OrthoDB" id="37218at2157"/>
<evidence type="ECO:0000313" key="1">
    <source>
        <dbReference type="EMBL" id="BDR91644.1"/>
    </source>
</evidence>
<organism evidence="2 3">
    <name type="scientific">Vulcanisaeta souniana JCM 11219</name>
    <dbReference type="NCBI Taxonomy" id="1293586"/>
    <lineage>
        <taxon>Archaea</taxon>
        <taxon>Thermoproteota</taxon>
        <taxon>Thermoprotei</taxon>
        <taxon>Thermoproteales</taxon>
        <taxon>Thermoproteaceae</taxon>
        <taxon>Vulcanisaeta</taxon>
    </lineage>
</organism>
<dbReference type="EMBL" id="AP026830">
    <property type="protein sequence ID" value="BDR91644.1"/>
    <property type="molecule type" value="Genomic_DNA"/>
</dbReference>
<reference evidence="2" key="2">
    <citation type="submission" date="2020-09" db="EMBL/GenBank/DDBJ databases">
        <authorList>
            <person name="Sun Q."/>
            <person name="Ohkuma M."/>
        </authorList>
    </citation>
    <scope>NUCLEOTIDE SEQUENCE</scope>
    <source>
        <strain evidence="2">JCM 11219</strain>
    </source>
</reference>
<name>A0A830E0V6_9CREN</name>
<evidence type="ECO:0008006" key="5">
    <source>
        <dbReference type="Google" id="ProtNLM"/>
    </source>
</evidence>
<dbReference type="Pfam" id="PF05942">
    <property type="entry name" value="PaREP1"/>
    <property type="match status" value="1"/>
</dbReference>
<proteinExistence type="predicted"/>
<evidence type="ECO:0000313" key="2">
    <source>
        <dbReference type="EMBL" id="GGI71658.1"/>
    </source>
</evidence>
<evidence type="ECO:0000313" key="3">
    <source>
        <dbReference type="Proteomes" id="UP000657075"/>
    </source>
</evidence>
<protein>
    <recommendedName>
        <fullName evidence="5">PaREP1 family protein</fullName>
    </recommendedName>
</protein>